<protein>
    <submittedName>
        <fullName evidence="12">Fic family protein</fullName>
    </submittedName>
</protein>
<organism evidence="12">
    <name type="scientific">Dyadobacter sp. 676</name>
    <dbReference type="NCBI Taxonomy" id="3088362"/>
    <lineage>
        <taxon>Bacteria</taxon>
        <taxon>Pseudomonadati</taxon>
        <taxon>Bacteroidota</taxon>
        <taxon>Cytophagia</taxon>
        <taxon>Cytophagales</taxon>
        <taxon>Spirosomataceae</taxon>
        <taxon>Dyadobacter</taxon>
    </lineage>
</organism>
<dbReference type="GO" id="GO:0016020">
    <property type="term" value="C:membrane"/>
    <property type="evidence" value="ECO:0007669"/>
    <property type="project" value="UniProtKB-SubCell"/>
</dbReference>
<keyword evidence="8" id="KW-0472">Membrane</keyword>
<dbReference type="SUPFAM" id="SSF140931">
    <property type="entry name" value="Fic-like"/>
    <property type="match status" value="1"/>
</dbReference>
<evidence type="ECO:0000256" key="8">
    <source>
        <dbReference type="ARBA" id="ARBA00023136"/>
    </source>
</evidence>
<keyword evidence="2" id="KW-0812">Transmembrane</keyword>
<gene>
    <name evidence="12" type="ORF">ABV298_19515</name>
</gene>
<feature type="binding site" evidence="10">
    <location>
        <begin position="219"/>
        <end position="220"/>
    </location>
    <ligand>
        <name>ATP</name>
        <dbReference type="ChEBI" id="CHEBI:30616"/>
    </ligand>
</feature>
<feature type="binding site" evidence="10">
    <location>
        <begin position="188"/>
        <end position="195"/>
    </location>
    <ligand>
        <name>ATP</name>
        <dbReference type="ChEBI" id="CHEBI:30616"/>
    </ligand>
</feature>
<evidence type="ECO:0000256" key="2">
    <source>
        <dbReference type="ARBA" id="ARBA00022692"/>
    </source>
</evidence>
<dbReference type="InterPro" id="IPR036597">
    <property type="entry name" value="Fido-like_dom_sf"/>
</dbReference>
<dbReference type="RefSeq" id="WP_353717851.1">
    <property type="nucleotide sequence ID" value="NZ_CP159289.1"/>
</dbReference>
<feature type="domain" description="Fido" evidence="11">
    <location>
        <begin position="95"/>
        <end position="251"/>
    </location>
</feature>
<feature type="active site" evidence="9">
    <location>
        <position position="184"/>
    </location>
</feature>
<dbReference type="EMBL" id="CP159289">
    <property type="protein sequence ID" value="XCH22521.1"/>
    <property type="molecule type" value="Genomic_DNA"/>
</dbReference>
<evidence type="ECO:0000256" key="6">
    <source>
        <dbReference type="ARBA" id="ARBA00022840"/>
    </source>
</evidence>
<evidence type="ECO:0000313" key="12">
    <source>
        <dbReference type="EMBL" id="XCH22521.1"/>
    </source>
</evidence>
<dbReference type="PANTHER" id="PTHR13504:SF34">
    <property type="entry name" value="PROTEIN ADENYLYLTRANSFERASE FICD"/>
    <property type="match status" value="1"/>
</dbReference>
<name>A0AAU8FG95_9BACT</name>
<dbReference type="AlphaFoldDB" id="A0AAU8FG95"/>
<dbReference type="Pfam" id="PF02661">
    <property type="entry name" value="Fic"/>
    <property type="match status" value="1"/>
</dbReference>
<keyword evidence="4 10" id="KW-0547">Nucleotide-binding</keyword>
<evidence type="ECO:0000259" key="11">
    <source>
        <dbReference type="PROSITE" id="PS51459"/>
    </source>
</evidence>
<dbReference type="PANTHER" id="PTHR13504">
    <property type="entry name" value="FIDO DOMAIN-CONTAINING PROTEIN DDB_G0283145"/>
    <property type="match status" value="1"/>
</dbReference>
<evidence type="ECO:0000256" key="9">
    <source>
        <dbReference type="PIRSR" id="PIRSR640198-1"/>
    </source>
</evidence>
<evidence type="ECO:0000256" key="3">
    <source>
        <dbReference type="ARBA" id="ARBA00022737"/>
    </source>
</evidence>
<keyword evidence="6 10" id="KW-0067">ATP-binding</keyword>
<evidence type="ECO:0000256" key="10">
    <source>
        <dbReference type="PIRSR" id="PIRSR640198-2"/>
    </source>
</evidence>
<proteinExistence type="predicted"/>
<evidence type="ECO:0000256" key="7">
    <source>
        <dbReference type="ARBA" id="ARBA00022989"/>
    </source>
</evidence>
<reference evidence="12" key="1">
    <citation type="submission" date="2024-06" db="EMBL/GenBank/DDBJ databases">
        <title>Sequencing and assembly of the genome of Dyadobacter sp. strain 676, a symbiont of Cyamopsis tetragonoloba.</title>
        <authorList>
            <person name="Guro P."/>
            <person name="Sazanova A."/>
            <person name="Kuznetsova I."/>
            <person name="Belimov A."/>
            <person name="Safronova V."/>
        </authorList>
    </citation>
    <scope>NUCLEOTIDE SEQUENCE</scope>
    <source>
        <strain evidence="12">676</strain>
    </source>
</reference>
<sequence length="258" mass="30182">MKKIVPDVLLEKYKSGLGFNLAEALDRLNETFVRADSFNFYTSVAVISSSKIEGESMDVDSYIKHKIQHIEYLPELTEKPNDLFRAYVYAKENRLTGDHFSEAHRILSEHLLPVGGRGIYRQNEMVVMEHKTGRIQFEAAPSHLLETEMGKLWDDTDQLLHADLSLEEIFYYAAFMHLLFVCIHPFNDGNGRAGRLLEKWFLSDKLGPVAWYIQSEQYYYRHVDEYYRNLNRLGVFYEELDYTAADRFLMMLPKALDN</sequence>
<accession>A0AAU8FG95</accession>
<dbReference type="InterPro" id="IPR003812">
    <property type="entry name" value="Fido"/>
</dbReference>
<dbReference type="Gene3D" id="1.10.3290.10">
    <property type="entry name" value="Fido-like domain"/>
    <property type="match status" value="1"/>
</dbReference>
<feature type="binding site" evidence="10">
    <location>
        <begin position="127"/>
        <end position="130"/>
    </location>
    <ligand>
        <name>ATP</name>
        <dbReference type="ChEBI" id="CHEBI:30616"/>
    </ligand>
</feature>
<keyword evidence="3" id="KW-0677">Repeat</keyword>
<evidence type="ECO:0000256" key="1">
    <source>
        <dbReference type="ARBA" id="ARBA00004167"/>
    </source>
</evidence>
<evidence type="ECO:0000256" key="4">
    <source>
        <dbReference type="ARBA" id="ARBA00022741"/>
    </source>
</evidence>
<keyword evidence="7" id="KW-1133">Transmembrane helix</keyword>
<dbReference type="PROSITE" id="PS51459">
    <property type="entry name" value="FIDO"/>
    <property type="match status" value="1"/>
</dbReference>
<evidence type="ECO:0000256" key="5">
    <source>
        <dbReference type="ARBA" id="ARBA00022803"/>
    </source>
</evidence>
<comment type="subcellular location">
    <subcellularLocation>
        <location evidence="1">Membrane</location>
        <topology evidence="1">Single-pass membrane protein</topology>
    </subcellularLocation>
</comment>
<dbReference type="InterPro" id="IPR040198">
    <property type="entry name" value="Fido_containing"/>
</dbReference>
<keyword evidence="5" id="KW-0802">TPR repeat</keyword>
<dbReference type="GO" id="GO:0005524">
    <property type="term" value="F:ATP binding"/>
    <property type="evidence" value="ECO:0007669"/>
    <property type="project" value="UniProtKB-KW"/>
</dbReference>